<organism evidence="1 2">
    <name type="scientific">Passalora fulva</name>
    <name type="common">Tomato leaf mold</name>
    <name type="synonym">Cladosporium fulvum</name>
    <dbReference type="NCBI Taxonomy" id="5499"/>
    <lineage>
        <taxon>Eukaryota</taxon>
        <taxon>Fungi</taxon>
        <taxon>Dikarya</taxon>
        <taxon>Ascomycota</taxon>
        <taxon>Pezizomycotina</taxon>
        <taxon>Dothideomycetes</taxon>
        <taxon>Dothideomycetidae</taxon>
        <taxon>Mycosphaerellales</taxon>
        <taxon>Mycosphaerellaceae</taxon>
        <taxon>Fulvia</taxon>
    </lineage>
</organism>
<dbReference type="EMBL" id="CP090172">
    <property type="protein sequence ID" value="UJO22538.1"/>
    <property type="molecule type" value="Genomic_DNA"/>
</dbReference>
<proteinExistence type="predicted"/>
<protein>
    <submittedName>
        <fullName evidence="1">Uncharacterized protein</fullName>
    </submittedName>
</protein>
<dbReference type="AlphaFoldDB" id="A0A9Q8UU59"/>
<dbReference type="OrthoDB" id="2157530at2759"/>
<name>A0A9Q8UU59_PASFU</name>
<dbReference type="KEGG" id="ffu:CLAFUR5_12418"/>
<keyword evidence="2" id="KW-1185">Reference proteome</keyword>
<dbReference type="Pfam" id="PF26639">
    <property type="entry name" value="Het-6_barrel"/>
    <property type="match status" value="1"/>
</dbReference>
<dbReference type="GeneID" id="71992296"/>
<reference evidence="1" key="2">
    <citation type="journal article" date="2022" name="Microb. Genom.">
        <title>A chromosome-scale genome assembly of the tomato pathogen Cladosporium fulvum reveals a compartmentalized genome architecture and the presence of a dispensable chromosome.</title>
        <authorList>
            <person name="Zaccaron A.Z."/>
            <person name="Chen L.H."/>
            <person name="Samaras A."/>
            <person name="Stergiopoulos I."/>
        </authorList>
    </citation>
    <scope>NUCLEOTIDE SEQUENCE</scope>
    <source>
        <strain evidence="1">Race5_Kim</strain>
    </source>
</reference>
<evidence type="ECO:0000313" key="2">
    <source>
        <dbReference type="Proteomes" id="UP000756132"/>
    </source>
</evidence>
<gene>
    <name evidence="1" type="ORF">CLAFUR5_12418</name>
</gene>
<dbReference type="Proteomes" id="UP000756132">
    <property type="component" value="Chromosome 10"/>
</dbReference>
<accession>A0A9Q8UU59</accession>
<reference evidence="1" key="1">
    <citation type="submission" date="2021-12" db="EMBL/GenBank/DDBJ databases">
        <authorList>
            <person name="Zaccaron A."/>
            <person name="Stergiopoulos I."/>
        </authorList>
    </citation>
    <scope>NUCLEOTIDE SEQUENCE</scope>
    <source>
        <strain evidence="1">Race5_Kim</strain>
    </source>
</reference>
<dbReference type="RefSeq" id="XP_047766904.1">
    <property type="nucleotide sequence ID" value="XM_047911566.1"/>
</dbReference>
<sequence>MAFGRKDVALYFEQTATTVNRRSFVTVNGAYGMGPKAMQASDYVFILKGGKVPMILRPSNTEGWWTLVGEGYVHGIMHREAYQEELCIPVTIV</sequence>
<evidence type="ECO:0000313" key="1">
    <source>
        <dbReference type="EMBL" id="UJO22538.1"/>
    </source>
</evidence>